<proteinExistence type="predicted"/>
<accession>A0A2K9LVQ2</accession>
<organism evidence="1 2">
    <name type="scientific">Spiroplasma monobiae MQ-1</name>
    <dbReference type="NCBI Taxonomy" id="1336748"/>
    <lineage>
        <taxon>Bacteria</taxon>
        <taxon>Bacillati</taxon>
        <taxon>Mycoplasmatota</taxon>
        <taxon>Mollicutes</taxon>
        <taxon>Entomoplasmatales</taxon>
        <taxon>Spiroplasmataceae</taxon>
        <taxon>Spiroplasma</taxon>
    </lineage>
</organism>
<evidence type="ECO:0000313" key="2">
    <source>
        <dbReference type="Proteomes" id="UP000234790"/>
    </source>
</evidence>
<dbReference type="EMBL" id="CP025543">
    <property type="protein sequence ID" value="AUM62425.1"/>
    <property type="molecule type" value="Genomic_DNA"/>
</dbReference>
<evidence type="ECO:0000313" key="1">
    <source>
        <dbReference type="EMBL" id="AUM62425.1"/>
    </source>
</evidence>
<keyword evidence="2" id="KW-1185">Reference proteome</keyword>
<dbReference type="Proteomes" id="UP000234790">
    <property type="component" value="Chromosome"/>
</dbReference>
<sequence>MEQHLKYPFCCKDHSNFFSTLLENYIKLRPKQEGIVIINEDFQLYKELTKTNLKLIFESEKNSIKKWNDNLIDDLEKKLWSIASIMFIYYVFHVFELNLNKEVVENFEFLKDQSINLHNSIGTLEIQSAFKLIFQIIDDIKQIKEANIY</sequence>
<name>A0A2K9LVQ2_SPISQ</name>
<gene>
    <name evidence="1" type="ORF">SMONO_v1c01740</name>
</gene>
<dbReference type="AlphaFoldDB" id="A0A2K9LVQ2"/>
<reference evidence="1 2" key="1">
    <citation type="submission" date="2017-12" db="EMBL/GenBank/DDBJ databases">
        <title>Complete genome sequence of Spiroplasma monobiae MQ-1 (ATCC 33825).</title>
        <authorList>
            <person name="Tsai Y.-M."/>
            <person name="Lo W.-S."/>
            <person name="Wu P.-S."/>
            <person name="Cho S.-T."/>
            <person name="Kuo C.-H."/>
        </authorList>
    </citation>
    <scope>NUCLEOTIDE SEQUENCE [LARGE SCALE GENOMIC DNA]</scope>
    <source>
        <strain evidence="1 2">MQ-1</strain>
    </source>
</reference>
<protein>
    <submittedName>
        <fullName evidence="1">Uncharacterized protein</fullName>
    </submittedName>
</protein>
<dbReference type="RefSeq" id="WP_101780476.1">
    <property type="nucleotide sequence ID" value="NZ_CP025543.1"/>
</dbReference>
<dbReference type="KEGG" id="smoo:SMONO_v1c01740"/>
<dbReference type="OrthoDB" id="389548at2"/>